<gene>
    <name evidence="1" type="ORF">EZJ43_11140</name>
</gene>
<dbReference type="EMBL" id="SJCY01000007">
    <property type="protein sequence ID" value="TDG35902.1"/>
    <property type="molecule type" value="Genomic_DNA"/>
</dbReference>
<dbReference type="InterPro" id="IPR036010">
    <property type="entry name" value="2Fe-2S_ferredoxin-like_sf"/>
</dbReference>
<reference evidence="1 2" key="1">
    <citation type="submission" date="2019-02" db="EMBL/GenBank/DDBJ databases">
        <title>Pedobacter sp. nov., a novel speices isolated from soil of pinguins habitat in Antarcitica.</title>
        <authorList>
            <person name="He R.-H."/>
        </authorList>
    </citation>
    <scope>NUCLEOTIDE SEQUENCE [LARGE SCALE GENOMIC DNA]</scope>
    <source>
        <strain evidence="1 2">E01020</strain>
    </source>
</reference>
<dbReference type="Proteomes" id="UP000295668">
    <property type="component" value="Unassembled WGS sequence"/>
</dbReference>
<dbReference type="OrthoDB" id="9799640at2"/>
<evidence type="ECO:0000313" key="1">
    <source>
        <dbReference type="EMBL" id="TDG35902.1"/>
    </source>
</evidence>
<organism evidence="1 2">
    <name type="scientific">Pedobacter changchengzhani</name>
    <dbReference type="NCBI Taxonomy" id="2529274"/>
    <lineage>
        <taxon>Bacteria</taxon>
        <taxon>Pseudomonadati</taxon>
        <taxon>Bacteroidota</taxon>
        <taxon>Sphingobacteriia</taxon>
        <taxon>Sphingobacteriales</taxon>
        <taxon>Sphingobacteriaceae</taxon>
        <taxon>Pedobacter</taxon>
    </lineage>
</organism>
<proteinExistence type="predicted"/>
<dbReference type="InterPro" id="IPR012675">
    <property type="entry name" value="Beta-grasp_dom_sf"/>
</dbReference>
<protein>
    <submittedName>
        <fullName evidence="1">2Fe-2S iron-sulfur cluster binding domain-containing protein</fullName>
    </submittedName>
</protein>
<evidence type="ECO:0000313" key="2">
    <source>
        <dbReference type="Proteomes" id="UP000295668"/>
    </source>
</evidence>
<dbReference type="SUPFAM" id="SSF54292">
    <property type="entry name" value="2Fe-2S ferredoxin-like"/>
    <property type="match status" value="1"/>
</dbReference>
<dbReference type="GO" id="GO:0051536">
    <property type="term" value="F:iron-sulfur cluster binding"/>
    <property type="evidence" value="ECO:0007669"/>
    <property type="project" value="InterPro"/>
</dbReference>
<comment type="caution">
    <text evidence="1">The sequence shown here is derived from an EMBL/GenBank/DDBJ whole genome shotgun (WGS) entry which is preliminary data.</text>
</comment>
<dbReference type="Gene3D" id="3.10.20.30">
    <property type="match status" value="1"/>
</dbReference>
<dbReference type="AlphaFoldDB" id="A0A4R5MK37"/>
<name>A0A4R5MK37_9SPHI</name>
<dbReference type="RefSeq" id="WP_133262793.1">
    <property type="nucleotide sequence ID" value="NZ_SJCY01000007.1"/>
</dbReference>
<accession>A0A4R5MK37</accession>
<sequence length="109" mass="12653">MKRTDVVKIKIDYEGFLHEVETFPNEYRSLMALIFDRISPDDFGDCLGMGKCATCLVQIKNQHHPLTTFDRNEQTTLKKHGILEDGFRLSCQLQIDENLNNLQVEIIRP</sequence>
<keyword evidence="2" id="KW-1185">Reference proteome</keyword>